<dbReference type="SMART" id="SM00421">
    <property type="entry name" value="HTH_LUXR"/>
    <property type="match status" value="1"/>
</dbReference>
<dbReference type="Pfam" id="PF00196">
    <property type="entry name" value="GerE"/>
    <property type="match status" value="1"/>
</dbReference>
<gene>
    <name evidence="5" type="ORF">ACIA8P_45860</name>
</gene>
<protein>
    <submittedName>
        <fullName evidence="5">LuxR C-terminal-related transcriptional regulator</fullName>
    </submittedName>
</protein>
<sequence length="426" mass="44940">MNLMAAVELVQAPLYETLPRLSAVLAEAIPHRTIAQLSGNCAYSPFLVHGESPGRPGSLVTAADLAALRPLLPSRGNWQGRTRVAGVDVPVLALTSDITGQSALLVVVRTEDTPVPEEHLAPAQLLWDLVTAHRDGLRTEALPGSLAASRAAAAARAAAIAELRDAHGGALTALLGVLRDRALDDTNARTRAVDLAVSALAELRSRAELDQSLAEERAGDAFERLAVSLRRILRARNVRLELGPPGAEEGADRLLPADVTDTALAVVRATVHASLDDQGHGPDGDGEHRVHVGWKVGTDELRATVRDNGPGTLSLGALDARRVTERLAPLGGRVDLDAVPGWGTTVTLEIPLTSPNTPRQDPLTALGARELEVLGQLARGRRNRDIAQDLHISESTVKFHVAKILGKLGVSSRGEAAALVHEWGAA</sequence>
<dbReference type="EMBL" id="JBITDC010000034">
    <property type="protein sequence ID" value="MFI5681814.1"/>
    <property type="molecule type" value="Genomic_DNA"/>
</dbReference>
<accession>A0ABW7YI62</accession>
<name>A0ABW7YI62_STRCE</name>
<evidence type="ECO:0000313" key="6">
    <source>
        <dbReference type="Proteomes" id="UP001612415"/>
    </source>
</evidence>
<dbReference type="InterPro" id="IPR000792">
    <property type="entry name" value="Tscrpt_reg_LuxR_C"/>
</dbReference>
<keyword evidence="3" id="KW-0804">Transcription</keyword>
<keyword evidence="1" id="KW-0805">Transcription regulation</keyword>
<evidence type="ECO:0000256" key="2">
    <source>
        <dbReference type="ARBA" id="ARBA00023125"/>
    </source>
</evidence>
<dbReference type="InterPro" id="IPR036890">
    <property type="entry name" value="HATPase_C_sf"/>
</dbReference>
<dbReference type="PROSITE" id="PS50043">
    <property type="entry name" value="HTH_LUXR_2"/>
    <property type="match status" value="1"/>
</dbReference>
<dbReference type="InterPro" id="IPR016032">
    <property type="entry name" value="Sig_transdc_resp-reg_C-effctor"/>
</dbReference>
<feature type="domain" description="HTH luxR-type" evidence="4">
    <location>
        <begin position="359"/>
        <end position="424"/>
    </location>
</feature>
<dbReference type="PANTHER" id="PTHR44688">
    <property type="entry name" value="DNA-BINDING TRANSCRIPTIONAL ACTIVATOR DEVR_DOSR"/>
    <property type="match status" value="1"/>
</dbReference>
<evidence type="ECO:0000256" key="1">
    <source>
        <dbReference type="ARBA" id="ARBA00023015"/>
    </source>
</evidence>
<dbReference type="InterPro" id="IPR036388">
    <property type="entry name" value="WH-like_DNA-bd_sf"/>
</dbReference>
<dbReference type="Proteomes" id="UP001612415">
    <property type="component" value="Unassembled WGS sequence"/>
</dbReference>
<evidence type="ECO:0000259" key="4">
    <source>
        <dbReference type="PROSITE" id="PS50043"/>
    </source>
</evidence>
<reference evidence="5 6" key="1">
    <citation type="submission" date="2024-10" db="EMBL/GenBank/DDBJ databases">
        <title>The Natural Products Discovery Center: Release of the First 8490 Sequenced Strains for Exploring Actinobacteria Biosynthetic Diversity.</title>
        <authorList>
            <person name="Kalkreuter E."/>
            <person name="Kautsar S.A."/>
            <person name="Yang D."/>
            <person name="Bader C.D."/>
            <person name="Teijaro C.N."/>
            <person name="Fluegel L."/>
            <person name="Davis C.M."/>
            <person name="Simpson J.R."/>
            <person name="Lauterbach L."/>
            <person name="Steele A.D."/>
            <person name="Gui C."/>
            <person name="Meng S."/>
            <person name="Li G."/>
            <person name="Viehrig K."/>
            <person name="Ye F."/>
            <person name="Su P."/>
            <person name="Kiefer A.F."/>
            <person name="Nichols A."/>
            <person name="Cepeda A.J."/>
            <person name="Yan W."/>
            <person name="Fan B."/>
            <person name="Jiang Y."/>
            <person name="Adhikari A."/>
            <person name="Zheng C.-J."/>
            <person name="Schuster L."/>
            <person name="Cowan T.M."/>
            <person name="Smanski M.J."/>
            <person name="Chevrette M.G."/>
            <person name="De Carvalho L.P.S."/>
            <person name="Shen B."/>
        </authorList>
    </citation>
    <scope>NUCLEOTIDE SEQUENCE [LARGE SCALE GENOMIC DNA]</scope>
    <source>
        <strain evidence="5 6">NPDC051599</strain>
    </source>
</reference>
<keyword evidence="2" id="KW-0238">DNA-binding</keyword>
<dbReference type="PANTHER" id="PTHR44688:SF16">
    <property type="entry name" value="DNA-BINDING TRANSCRIPTIONAL ACTIVATOR DEVR_DOSR"/>
    <property type="match status" value="1"/>
</dbReference>
<dbReference type="CDD" id="cd06170">
    <property type="entry name" value="LuxR_C_like"/>
    <property type="match status" value="1"/>
</dbReference>
<dbReference type="SUPFAM" id="SSF46894">
    <property type="entry name" value="C-terminal effector domain of the bipartite response regulators"/>
    <property type="match status" value="1"/>
</dbReference>
<dbReference type="PRINTS" id="PR00038">
    <property type="entry name" value="HTHLUXR"/>
</dbReference>
<organism evidence="5 6">
    <name type="scientific">Streptomyces cellulosae</name>
    <dbReference type="NCBI Taxonomy" id="1968"/>
    <lineage>
        <taxon>Bacteria</taxon>
        <taxon>Bacillati</taxon>
        <taxon>Actinomycetota</taxon>
        <taxon>Actinomycetes</taxon>
        <taxon>Kitasatosporales</taxon>
        <taxon>Streptomycetaceae</taxon>
        <taxon>Streptomyces</taxon>
    </lineage>
</organism>
<dbReference type="RefSeq" id="WP_398662803.1">
    <property type="nucleotide sequence ID" value="NZ_JBITDC010000034.1"/>
</dbReference>
<dbReference type="SUPFAM" id="SSF55874">
    <property type="entry name" value="ATPase domain of HSP90 chaperone/DNA topoisomerase II/histidine kinase"/>
    <property type="match status" value="1"/>
</dbReference>
<dbReference type="Gene3D" id="3.30.565.10">
    <property type="entry name" value="Histidine kinase-like ATPase, C-terminal domain"/>
    <property type="match status" value="1"/>
</dbReference>
<evidence type="ECO:0000313" key="5">
    <source>
        <dbReference type="EMBL" id="MFI5681814.1"/>
    </source>
</evidence>
<proteinExistence type="predicted"/>
<dbReference type="Gene3D" id="1.10.10.10">
    <property type="entry name" value="Winged helix-like DNA-binding domain superfamily/Winged helix DNA-binding domain"/>
    <property type="match status" value="1"/>
</dbReference>
<comment type="caution">
    <text evidence="5">The sequence shown here is derived from an EMBL/GenBank/DDBJ whole genome shotgun (WGS) entry which is preliminary data.</text>
</comment>
<keyword evidence="6" id="KW-1185">Reference proteome</keyword>
<evidence type="ECO:0000256" key="3">
    <source>
        <dbReference type="ARBA" id="ARBA00023163"/>
    </source>
</evidence>